<sequence>MMMIFLSACDQSDTEGRVTAAPTVEPAAVASTFETPSDLKETAPANPSPTEGPVVGTVTPVPGTEPHDPQLGGGETVPLTGPTDTQIVMPAAEEKVVRFTEIAPDTIGGATFKPSPALEYDLGNLVASTAGLESEDTDYNPATSSDDRVFITPIKGSIRYPTPLNSTATAGRFPLIMLLHGNYSNADPSYKGYDYIAQDLAAHGYVVASIDANWINFGSAIDGDGSSQSRAQLILGTLDRLRQIDASGQIGADNQPGPLDVLKNKFDFGRIGLMGHSRDGQGVSYAIKFNQTRLGLTEADLRTALIADPRLFVWEYRGLLEAVIPATEAIPATPRSPAVAAEPARIDDDKFAAAVKEYNIFYAAGRETVKPYDFKAAFMLAPTDFDGNLGINNVPLAVLLPGCDGDMSNLQGAVAYDHNRFGPISDMAPRYQIMVKGANHDYYNTIWLEDDFGAAPTKYCGAARQDGIRLSQDDQRRSGNFLISSFMRYHVGGEQKFAAYWNAAARLPNAACPSTDGPCDEWVALSVQKGADKRKLIQRFERSDSMERNELGGSYSLSGFDDAAFCTMGLGSTGVSDCKPGRLEHFDYGDGIRPQGFLSIADHLELAWSKSHASIATDLKGLSAKSYDTLTFRIAVVRPTGQEVNVTLTDKSGKAATVAASAFTDALYNVPRKMENGLPMTDDPRDAPFADRKMASLLNMVAIPLKAFGGIDMTGLKELKLSFPKESGKVAVQPGSTALNRCPQVAHIKIPHPASGIVRGGMRIFNRISIRLGAGSRIKPKN</sequence>
<name>A0A849VNN9_9HYPH</name>
<evidence type="ECO:0008006" key="4">
    <source>
        <dbReference type="Google" id="ProtNLM"/>
    </source>
</evidence>
<dbReference type="SUPFAM" id="SSF53474">
    <property type="entry name" value="alpha/beta-Hydrolases"/>
    <property type="match status" value="1"/>
</dbReference>
<dbReference type="RefSeq" id="WP_174208055.1">
    <property type="nucleotide sequence ID" value="NZ_JABUMX010000002.1"/>
</dbReference>
<feature type="compositionally biased region" description="Low complexity" evidence="1">
    <location>
        <begin position="49"/>
        <end position="64"/>
    </location>
</feature>
<accession>A0A849VNN9</accession>
<protein>
    <recommendedName>
        <fullName evidence="4">Alpha/beta hydrolase</fullName>
    </recommendedName>
</protein>
<dbReference type="InterPro" id="IPR029058">
    <property type="entry name" value="AB_hydrolase_fold"/>
</dbReference>
<dbReference type="Gene3D" id="3.40.50.1820">
    <property type="entry name" value="alpha/beta hydrolase"/>
    <property type="match status" value="1"/>
</dbReference>
<organism evidence="2 3">
    <name type="scientific">Phyllobacterium pellucidum</name>
    <dbReference type="NCBI Taxonomy" id="2740464"/>
    <lineage>
        <taxon>Bacteria</taxon>
        <taxon>Pseudomonadati</taxon>
        <taxon>Pseudomonadota</taxon>
        <taxon>Alphaproteobacteria</taxon>
        <taxon>Hyphomicrobiales</taxon>
        <taxon>Phyllobacteriaceae</taxon>
        <taxon>Phyllobacterium</taxon>
    </lineage>
</organism>
<dbReference type="AlphaFoldDB" id="A0A849VNN9"/>
<feature type="region of interest" description="Disordered" evidence="1">
    <location>
        <begin position="33"/>
        <end position="78"/>
    </location>
</feature>
<evidence type="ECO:0000313" key="2">
    <source>
        <dbReference type="EMBL" id="NTS31532.1"/>
    </source>
</evidence>
<gene>
    <name evidence="2" type="ORF">HQ945_09740</name>
</gene>
<dbReference type="EMBL" id="JABUMX010000002">
    <property type="protein sequence ID" value="NTS31532.1"/>
    <property type="molecule type" value="Genomic_DNA"/>
</dbReference>
<dbReference type="Proteomes" id="UP000550508">
    <property type="component" value="Unassembled WGS sequence"/>
</dbReference>
<proteinExistence type="predicted"/>
<evidence type="ECO:0000313" key="3">
    <source>
        <dbReference type="Proteomes" id="UP000550508"/>
    </source>
</evidence>
<comment type="caution">
    <text evidence="2">The sequence shown here is derived from an EMBL/GenBank/DDBJ whole genome shotgun (WGS) entry which is preliminary data.</text>
</comment>
<reference evidence="2 3" key="1">
    <citation type="submission" date="2020-05" db="EMBL/GenBank/DDBJ databases">
        <authorList>
            <person name="Kim M.K."/>
        </authorList>
    </citation>
    <scope>NUCLEOTIDE SEQUENCE [LARGE SCALE GENOMIC DNA]</scope>
    <source>
        <strain evidence="2 3">BT25</strain>
    </source>
</reference>
<evidence type="ECO:0000256" key="1">
    <source>
        <dbReference type="SAM" id="MobiDB-lite"/>
    </source>
</evidence>
<keyword evidence="3" id="KW-1185">Reference proteome</keyword>